<dbReference type="SUPFAM" id="SSF51556">
    <property type="entry name" value="Metallo-dependent hydrolases"/>
    <property type="match status" value="1"/>
</dbReference>
<evidence type="ECO:0000256" key="1">
    <source>
        <dbReference type="SAM" id="MobiDB-lite"/>
    </source>
</evidence>
<gene>
    <name evidence="2" type="ORF">DNFV4_00948</name>
</gene>
<dbReference type="Gene3D" id="2.30.40.10">
    <property type="entry name" value="Urease, subunit C, domain 1"/>
    <property type="match status" value="1"/>
</dbReference>
<reference evidence="2" key="1">
    <citation type="submission" date="2022-10" db="EMBL/GenBank/DDBJ databases">
        <authorList>
            <person name="Koch H."/>
        </authorList>
    </citation>
    <scope>NUCLEOTIDE SEQUENCE</scope>
    <source>
        <strain evidence="2">DNF</strain>
    </source>
</reference>
<feature type="region of interest" description="Disordered" evidence="1">
    <location>
        <begin position="323"/>
        <end position="346"/>
    </location>
</feature>
<dbReference type="PANTHER" id="PTHR43135">
    <property type="entry name" value="ALPHA-D-RIBOSE 1-METHYLPHOSPHONATE 5-TRIPHOSPHATE DIPHOSPHATASE"/>
    <property type="match status" value="1"/>
</dbReference>
<name>A0AA86MX55_9BACT</name>
<dbReference type="PANTHER" id="PTHR43135:SF3">
    <property type="entry name" value="ALPHA-D-RIBOSE 1-METHYLPHOSPHONATE 5-TRIPHOSPHATE DIPHOSPHATASE"/>
    <property type="match status" value="1"/>
</dbReference>
<evidence type="ECO:0000313" key="3">
    <source>
        <dbReference type="Proteomes" id="UP001179121"/>
    </source>
</evidence>
<dbReference type="InterPro" id="IPR051781">
    <property type="entry name" value="Metallo-dep_Hydrolase"/>
</dbReference>
<dbReference type="InterPro" id="IPR032466">
    <property type="entry name" value="Metal_Hydrolase"/>
</dbReference>
<feature type="compositionally biased region" description="Basic and acidic residues" evidence="1">
    <location>
        <begin position="325"/>
        <end position="346"/>
    </location>
</feature>
<evidence type="ECO:0000313" key="2">
    <source>
        <dbReference type="EMBL" id="CAI4030520.1"/>
    </source>
</evidence>
<proteinExistence type="predicted"/>
<dbReference type="EMBL" id="OX365700">
    <property type="protein sequence ID" value="CAI4030520.1"/>
    <property type="molecule type" value="Genomic_DNA"/>
</dbReference>
<dbReference type="AlphaFoldDB" id="A0AA86MX55"/>
<dbReference type="Proteomes" id="UP001179121">
    <property type="component" value="Chromosome"/>
</dbReference>
<protein>
    <submittedName>
        <fullName evidence="2">Amidohydro-rel domain-containing protein</fullName>
    </submittedName>
</protein>
<dbReference type="InterPro" id="IPR011059">
    <property type="entry name" value="Metal-dep_hydrolase_composite"/>
</dbReference>
<dbReference type="GO" id="GO:0016810">
    <property type="term" value="F:hydrolase activity, acting on carbon-nitrogen (but not peptide) bonds"/>
    <property type="evidence" value="ECO:0007669"/>
    <property type="project" value="InterPro"/>
</dbReference>
<accession>A0AA86MX55</accession>
<keyword evidence="3" id="KW-1185">Reference proteome</keyword>
<dbReference type="RefSeq" id="WP_289267504.1">
    <property type="nucleotide sequence ID" value="NZ_OX365700.1"/>
</dbReference>
<organism evidence="2 3">
    <name type="scientific">Nitrospira tepida</name>
    <dbReference type="NCBI Taxonomy" id="2973512"/>
    <lineage>
        <taxon>Bacteria</taxon>
        <taxon>Pseudomonadati</taxon>
        <taxon>Nitrospirota</taxon>
        <taxon>Nitrospiria</taxon>
        <taxon>Nitrospirales</taxon>
        <taxon>Nitrospiraceae</taxon>
        <taxon>Nitrospira</taxon>
    </lineage>
</organism>
<dbReference type="Gene3D" id="3.20.20.140">
    <property type="entry name" value="Metal-dependent hydrolases"/>
    <property type="match status" value="1"/>
</dbReference>
<sequence length="459" mass="50152">MKQVSVLVVFLICAALDDRNFLPSQTLAGLADAPPPQAYAFINGQWFDGASFQRTIWYAVEGRLTQRPPAGAVETVDLAGAFIVPPFGEAHNHNVEGEGNLDSVVARYLRDGIYYVKIPNNVREFAVKIRSKVNRSSTIDVTFAHAGLTGTGGHPGTLYEDVLRAGRYEPVVGPLERGWFRNRAYVEMDTRQEVEDKWAIVLNGEPDFIKAYLVHSEDAGTERLGATTGVRRGLNPTLLPVVVAKAHASGKRVTVHVETAADFRLAVQAGADEIAHLPGWLVRNARDVELARLTEDDARLAAEREVIIVTTTVAGKAMPAAATSHLHDDHPGGDHDLGDGERHGDAPALRHDARKVQGENLALLRRHGVRLAIGSDHADTSLAEVTHLRTFHLFDNLTLLKMWCEATPAAIFPERKIGRFAEGYEASFLALAGNPLDEFEAVQAIRLRVKQGRLLPAPP</sequence>
<dbReference type="KEGG" id="nti:DNFV4_00948"/>